<feature type="region of interest" description="Disordered" evidence="1">
    <location>
        <begin position="37"/>
        <end position="94"/>
    </location>
</feature>
<evidence type="ECO:0000259" key="2">
    <source>
        <dbReference type="Pfam" id="PF20233"/>
    </source>
</evidence>
<feature type="compositionally biased region" description="Basic and acidic residues" evidence="1">
    <location>
        <begin position="354"/>
        <end position="364"/>
    </location>
</feature>
<dbReference type="InterPro" id="IPR046497">
    <property type="entry name" value="DUF6590"/>
</dbReference>
<dbReference type="STRING" id="1507870.A0A1V8SB60"/>
<gene>
    <name evidence="3" type="ORF">B0A48_17657</name>
</gene>
<dbReference type="Proteomes" id="UP000192596">
    <property type="component" value="Unassembled WGS sequence"/>
</dbReference>
<dbReference type="InParanoid" id="A0A1V8SB60"/>
<evidence type="ECO:0000313" key="4">
    <source>
        <dbReference type="Proteomes" id="UP000192596"/>
    </source>
</evidence>
<dbReference type="OrthoDB" id="3559580at2759"/>
<feature type="compositionally biased region" description="Polar residues" evidence="1">
    <location>
        <begin position="529"/>
        <end position="538"/>
    </location>
</feature>
<dbReference type="AlphaFoldDB" id="A0A1V8SB60"/>
<feature type="compositionally biased region" description="Acidic residues" evidence="1">
    <location>
        <begin position="505"/>
        <end position="518"/>
    </location>
</feature>
<accession>A0A1V8SB60</accession>
<feature type="compositionally biased region" description="Polar residues" evidence="1">
    <location>
        <begin position="328"/>
        <end position="341"/>
    </location>
</feature>
<feature type="compositionally biased region" description="Basic and acidic residues" evidence="1">
    <location>
        <begin position="85"/>
        <end position="94"/>
    </location>
</feature>
<keyword evidence="4" id="KW-1185">Reference proteome</keyword>
<feature type="domain" description="DUF6590" evidence="2">
    <location>
        <begin position="154"/>
        <end position="303"/>
    </location>
</feature>
<organism evidence="3 4">
    <name type="scientific">Cryoendolithus antarcticus</name>
    <dbReference type="NCBI Taxonomy" id="1507870"/>
    <lineage>
        <taxon>Eukaryota</taxon>
        <taxon>Fungi</taxon>
        <taxon>Dikarya</taxon>
        <taxon>Ascomycota</taxon>
        <taxon>Pezizomycotina</taxon>
        <taxon>Dothideomycetes</taxon>
        <taxon>Dothideomycetidae</taxon>
        <taxon>Cladosporiales</taxon>
        <taxon>Cladosporiaceae</taxon>
        <taxon>Cryoendolithus</taxon>
    </lineage>
</organism>
<feature type="compositionally biased region" description="Basic and acidic residues" evidence="1">
    <location>
        <begin position="493"/>
        <end position="504"/>
    </location>
</feature>
<evidence type="ECO:0000256" key="1">
    <source>
        <dbReference type="SAM" id="MobiDB-lite"/>
    </source>
</evidence>
<proteinExistence type="predicted"/>
<feature type="region of interest" description="Disordered" evidence="1">
    <location>
        <begin position="327"/>
        <end position="407"/>
    </location>
</feature>
<name>A0A1V8SB60_9PEZI</name>
<sequence>MADRNGWIWSGRLGKWYQHTGRPDVIITEDRVRLPVSALSEPRSMPAPERDEADHPGLSASPKYTTSKDPSLSERLNRISLSTPRSEHDSAVHRGIDRQKRIQSAIKFEPTEDITEPGLYDNGYRAHAKLVATGNTEDSEFLDRDYRLRPQGNKFFIPGRVFLVLWAQPAGANSFVTTLHTGGIIPGRHNEKVYSKVRRFVVIRAGDRSCSALSILTYNHQGSNKDHIDASEHGVVFTGKSVPAGASRAPDLLEHPIRINVDIPTDKLDPESLIHYGKVYTIEHNIKVKPFGLVHDRSLQPLLTQFHNVWVSHVGVPRANPIVATIPRSVTPQQSRVSGESTARRGSDVMQQRQPRELTERQRAAMEQASAVVGRLRRNPSNTDGRSDQRSGRGSGAGSDAAESSAEAARRAATSLYHRLKNTLLARGFSEGEADRRARRGVANRVEAASQRATTGQEHESHEAIRGDDDRGDDGRGDDGRGDDDRGDDDQGDDGRGDDGRGDDDRGDDDQGDDGLGNDEERRSGSGSGATADSPQRSRTAALQIAIDALMARGYTNIEARQVLAEAAARRKQSTGRGGGRQS</sequence>
<dbReference type="EMBL" id="NAJO01000067">
    <property type="protein sequence ID" value="OQN96405.1"/>
    <property type="molecule type" value="Genomic_DNA"/>
</dbReference>
<reference evidence="4" key="1">
    <citation type="submission" date="2017-03" db="EMBL/GenBank/DDBJ databases">
        <title>Genomes of endolithic fungi from Antarctica.</title>
        <authorList>
            <person name="Coleine C."/>
            <person name="Masonjones S."/>
            <person name="Stajich J.E."/>
        </authorList>
    </citation>
    <scope>NUCLEOTIDE SEQUENCE [LARGE SCALE GENOMIC DNA]</scope>
    <source>
        <strain evidence="4">CCFEE 5527</strain>
    </source>
</reference>
<dbReference type="PANTHER" id="PTHR35391">
    <property type="entry name" value="C2H2-TYPE DOMAIN-CONTAINING PROTEIN-RELATED"/>
    <property type="match status" value="1"/>
</dbReference>
<feature type="region of interest" description="Disordered" evidence="1">
    <location>
        <begin position="432"/>
        <end position="538"/>
    </location>
</feature>
<feature type="compositionally biased region" description="Low complexity" evidence="1">
    <location>
        <begin position="398"/>
        <end position="407"/>
    </location>
</feature>
<protein>
    <recommendedName>
        <fullName evidence="2">DUF6590 domain-containing protein</fullName>
    </recommendedName>
</protein>
<comment type="caution">
    <text evidence="3">The sequence shown here is derived from an EMBL/GenBank/DDBJ whole genome shotgun (WGS) entry which is preliminary data.</text>
</comment>
<dbReference type="Pfam" id="PF20233">
    <property type="entry name" value="DUF6590"/>
    <property type="match status" value="1"/>
</dbReference>
<feature type="compositionally biased region" description="Basic and acidic residues" evidence="1">
    <location>
        <begin position="457"/>
        <end position="484"/>
    </location>
</feature>
<dbReference type="PANTHER" id="PTHR35391:SF5">
    <property type="entry name" value="DUF6590 DOMAIN-CONTAINING PROTEIN"/>
    <property type="match status" value="1"/>
</dbReference>
<evidence type="ECO:0000313" key="3">
    <source>
        <dbReference type="EMBL" id="OQN96405.1"/>
    </source>
</evidence>